<evidence type="ECO:0000256" key="3">
    <source>
        <dbReference type="ARBA" id="ARBA00022452"/>
    </source>
</evidence>
<organism evidence="10 11">
    <name type="scientific">Spirochaeta africana (strain ATCC 700263 / DSM 8902 / Z-7692)</name>
    <dbReference type="NCBI Taxonomy" id="889378"/>
    <lineage>
        <taxon>Bacteria</taxon>
        <taxon>Pseudomonadati</taxon>
        <taxon>Spirochaetota</taxon>
        <taxon>Spirochaetia</taxon>
        <taxon>Spirochaetales</taxon>
        <taxon>Spirochaetaceae</taxon>
        <taxon>Spirochaeta</taxon>
    </lineage>
</organism>
<dbReference type="InterPro" id="IPR012910">
    <property type="entry name" value="Plug_dom"/>
</dbReference>
<dbReference type="KEGG" id="sfc:Spiaf_2342"/>
<dbReference type="GO" id="GO:0015344">
    <property type="term" value="F:siderophore uptake transmembrane transporter activity"/>
    <property type="evidence" value="ECO:0007669"/>
    <property type="project" value="TreeGrafter"/>
</dbReference>
<dbReference type="AlphaFoldDB" id="H9ULI1"/>
<protein>
    <submittedName>
        <fullName evidence="10">Outer membrane receptor protein</fullName>
    </submittedName>
</protein>
<dbReference type="Pfam" id="PF07715">
    <property type="entry name" value="Plug"/>
    <property type="match status" value="1"/>
</dbReference>
<reference evidence="11" key="1">
    <citation type="journal article" date="2013" name="Stand. Genomic Sci.">
        <title>Complete genome sequence of the halophilic bacterium Spirochaeta africana type strain (Z-7692(T)) from the alkaline Lake Magadi in the East African Rift.</title>
        <authorList>
            <person name="Liolos K."/>
            <person name="Abt B."/>
            <person name="Scheuner C."/>
            <person name="Teshima H."/>
            <person name="Held B."/>
            <person name="Lapidus A."/>
            <person name="Nolan M."/>
            <person name="Lucas S."/>
            <person name="Deshpande S."/>
            <person name="Cheng J.F."/>
            <person name="Tapia R."/>
            <person name="Goodwin L.A."/>
            <person name="Pitluck S."/>
            <person name="Pagani I."/>
            <person name="Ivanova N."/>
            <person name="Mavromatis K."/>
            <person name="Mikhailova N."/>
            <person name="Huntemann M."/>
            <person name="Pati A."/>
            <person name="Chen A."/>
            <person name="Palaniappan K."/>
            <person name="Land M."/>
            <person name="Rohde M."/>
            <person name="Tindall B.J."/>
            <person name="Detter J.C."/>
            <person name="Goker M."/>
            <person name="Bristow J."/>
            <person name="Eisen J.A."/>
            <person name="Markowitz V."/>
            <person name="Hugenholtz P."/>
            <person name="Woyke T."/>
            <person name="Klenk H.P."/>
            <person name="Kyrpides N.C."/>
        </authorList>
    </citation>
    <scope>NUCLEOTIDE SEQUENCE</scope>
    <source>
        <strain evidence="11">ATCC 700263 / DSM 8902 / Z-7692</strain>
    </source>
</reference>
<evidence type="ECO:0000256" key="8">
    <source>
        <dbReference type="SAM" id="SignalP"/>
    </source>
</evidence>
<dbReference type="Gene3D" id="2.170.130.10">
    <property type="entry name" value="TonB-dependent receptor, plug domain"/>
    <property type="match status" value="1"/>
</dbReference>
<evidence type="ECO:0000313" key="10">
    <source>
        <dbReference type="EMBL" id="AFG38374.1"/>
    </source>
</evidence>
<keyword evidence="6" id="KW-0472">Membrane</keyword>
<dbReference type="PATRIC" id="fig|889378.3.peg.2316"/>
<accession>H9ULI1</accession>
<keyword evidence="7" id="KW-0998">Cell outer membrane</keyword>
<keyword evidence="4" id="KW-0812">Transmembrane</keyword>
<keyword evidence="5 8" id="KW-0732">Signal</keyword>
<comment type="subcellular location">
    <subcellularLocation>
        <location evidence="1">Cell outer membrane</location>
        <topology evidence="1">Multi-pass membrane protein</topology>
    </subcellularLocation>
</comment>
<name>H9ULI1_SPIAZ</name>
<dbReference type="PANTHER" id="PTHR30069">
    <property type="entry name" value="TONB-DEPENDENT OUTER MEMBRANE RECEPTOR"/>
    <property type="match status" value="1"/>
</dbReference>
<evidence type="ECO:0000256" key="6">
    <source>
        <dbReference type="ARBA" id="ARBA00023136"/>
    </source>
</evidence>
<dbReference type="EMBL" id="CP003282">
    <property type="protein sequence ID" value="AFG38374.1"/>
    <property type="molecule type" value="Genomic_DNA"/>
</dbReference>
<evidence type="ECO:0000256" key="7">
    <source>
        <dbReference type="ARBA" id="ARBA00023237"/>
    </source>
</evidence>
<dbReference type="InterPro" id="IPR037066">
    <property type="entry name" value="Plug_dom_sf"/>
</dbReference>
<evidence type="ECO:0000256" key="2">
    <source>
        <dbReference type="ARBA" id="ARBA00022448"/>
    </source>
</evidence>
<proteinExistence type="predicted"/>
<dbReference type="OrthoDB" id="353807at2"/>
<dbReference type="PANTHER" id="PTHR30069:SF29">
    <property type="entry name" value="HEMOGLOBIN AND HEMOGLOBIN-HAPTOGLOBIN-BINDING PROTEIN 1-RELATED"/>
    <property type="match status" value="1"/>
</dbReference>
<dbReference type="GO" id="GO:0009279">
    <property type="term" value="C:cell outer membrane"/>
    <property type="evidence" value="ECO:0007669"/>
    <property type="project" value="UniProtKB-SubCell"/>
</dbReference>
<evidence type="ECO:0000313" key="11">
    <source>
        <dbReference type="Proteomes" id="UP000007383"/>
    </source>
</evidence>
<dbReference type="STRING" id="889378.Spiaf_2342"/>
<keyword evidence="3" id="KW-1134">Transmembrane beta strand</keyword>
<keyword evidence="11" id="KW-1185">Reference proteome</keyword>
<evidence type="ECO:0000259" key="9">
    <source>
        <dbReference type="Pfam" id="PF07715"/>
    </source>
</evidence>
<feature type="chain" id="PRO_5003623649" evidence="8">
    <location>
        <begin position="22"/>
        <end position="827"/>
    </location>
</feature>
<keyword evidence="10" id="KW-0675">Receptor</keyword>
<dbReference type="HOGENOM" id="CLU_332306_0_0_12"/>
<dbReference type="Proteomes" id="UP000007383">
    <property type="component" value="Chromosome"/>
</dbReference>
<feature type="signal peptide" evidence="8">
    <location>
        <begin position="1"/>
        <end position="21"/>
    </location>
</feature>
<sequence length="827" mass="92414">MKQWVCVLCMLAAGVSTFARTVEVTVTDRDLDLPLEGVLLEHRGGEPAYTDSDGRAVIELAQERVLLQSSLPGYDTRRVWVSADQASVVIKLSLEGVILGRELVVEAPQITREQDETGVSRTVDRRTIDTAARQGTIEDVMSSIKLLPGVGYAGGWNALPSVRGGHPLEMSSSLDGIYIRTPYQWGGAFSIFTPQMVESATLNHGIFSTRYGQAMSGLLEVHSRDALVDGLQYESAVATSTADFFVQAPLGQRAGFHLGGKITYLEATFAAVGADEAFTDVPYIRNTFGRVQWHPGERIHSSLTFFAGFDGVGMDFSQEPDGDDDLGSDFTFDWSALNSLAVFNLRLLPRDHLALRISTGWNHYRDEVSVYQRIYGTQQYSPGFFDEYAALLDGAESVELDLVPIQGIAAQQYTILQLRSEGDYQWGRNHLATAGFETTLELHGNSEDFLIYMDEKTESGFVYRQARSQLSTDGNRILNSGVFLENTLSLPAGRGEYRAGLRLDHSLLAGDGFRVDTRPVLNPRMNLRYRLRGDEESSLYAVVGAGLFSRTPLLSAFVQEDFRIADLAPERNLTNLAGLEWNPAADWRISLEGYYKYQFNRLYYHVDFGGDEAEPDISTDGIGHVLGTDVMLHRHQGRYWDGYLSYTFTWARQLNPNDDAGDTVWFPGGAPAGRWYYPDYHRFHNLNLILAWRPTPGISVNSRFSYASGEPRRRPGEVIRYPAVLPGQNGGDDVVLERYARSDSYSDSLRTDFSIPLDLRISFSNYYTNSRVQWEYYMAVENLLVLLYSPKTNTQFDPFSGEDIAGSDEADFSIGMPIPSFGFRVSY</sequence>
<dbReference type="SUPFAM" id="SSF56935">
    <property type="entry name" value="Porins"/>
    <property type="match status" value="1"/>
</dbReference>
<dbReference type="Gene3D" id="2.40.170.20">
    <property type="entry name" value="TonB-dependent receptor, beta-barrel domain"/>
    <property type="match status" value="1"/>
</dbReference>
<keyword evidence="2" id="KW-0813">Transport</keyword>
<dbReference type="InterPro" id="IPR036942">
    <property type="entry name" value="Beta-barrel_TonB_sf"/>
</dbReference>
<feature type="domain" description="TonB-dependent receptor plug" evidence="9">
    <location>
        <begin position="118"/>
        <end position="215"/>
    </location>
</feature>
<evidence type="ECO:0000256" key="4">
    <source>
        <dbReference type="ARBA" id="ARBA00022692"/>
    </source>
</evidence>
<gene>
    <name evidence="10" type="ordered locus">Spiaf_2342</name>
</gene>
<dbReference type="GO" id="GO:0044718">
    <property type="term" value="P:siderophore transmembrane transport"/>
    <property type="evidence" value="ECO:0007669"/>
    <property type="project" value="TreeGrafter"/>
</dbReference>
<dbReference type="InterPro" id="IPR039426">
    <property type="entry name" value="TonB-dep_rcpt-like"/>
</dbReference>
<evidence type="ECO:0000256" key="5">
    <source>
        <dbReference type="ARBA" id="ARBA00022729"/>
    </source>
</evidence>
<dbReference type="RefSeq" id="WP_014456356.1">
    <property type="nucleotide sequence ID" value="NC_017098.1"/>
</dbReference>
<evidence type="ECO:0000256" key="1">
    <source>
        <dbReference type="ARBA" id="ARBA00004571"/>
    </source>
</evidence>
<dbReference type="eggNOG" id="COG4771">
    <property type="taxonomic scope" value="Bacteria"/>
</dbReference>